<protein>
    <submittedName>
        <fullName evidence="1">DUF1684 domain-containing protein</fullName>
    </submittedName>
</protein>
<dbReference type="InterPro" id="IPR012467">
    <property type="entry name" value="DUF1684"/>
</dbReference>
<proteinExistence type="predicted"/>
<dbReference type="Pfam" id="PF07920">
    <property type="entry name" value="DUF1684"/>
    <property type="match status" value="1"/>
</dbReference>
<keyword evidence="2" id="KW-1185">Reference proteome</keyword>
<comment type="caution">
    <text evidence="1">The sequence shown here is derived from an EMBL/GenBank/DDBJ whole genome shotgun (WGS) entry which is preliminary data.</text>
</comment>
<dbReference type="PANTHER" id="PTHR41913:SF1">
    <property type="entry name" value="DUF1684 DOMAIN-CONTAINING PROTEIN"/>
    <property type="match status" value="1"/>
</dbReference>
<name>A0ABW5P112_9DEIO</name>
<evidence type="ECO:0000313" key="1">
    <source>
        <dbReference type="EMBL" id="MFD2608611.1"/>
    </source>
</evidence>
<reference evidence="2" key="1">
    <citation type="journal article" date="2019" name="Int. J. Syst. Evol. Microbiol.">
        <title>The Global Catalogue of Microorganisms (GCM) 10K type strain sequencing project: providing services to taxonomists for standard genome sequencing and annotation.</title>
        <authorList>
            <consortium name="The Broad Institute Genomics Platform"/>
            <consortium name="The Broad Institute Genome Sequencing Center for Infectious Disease"/>
            <person name="Wu L."/>
            <person name="Ma J."/>
        </authorList>
    </citation>
    <scope>NUCLEOTIDE SEQUENCE [LARGE SCALE GENOMIC DNA]</scope>
    <source>
        <strain evidence="2">KCTC 33842</strain>
    </source>
</reference>
<dbReference type="PANTHER" id="PTHR41913">
    <property type="entry name" value="DUF1684 DOMAIN-CONTAINING PROTEIN"/>
    <property type="match status" value="1"/>
</dbReference>
<evidence type="ECO:0000313" key="2">
    <source>
        <dbReference type="Proteomes" id="UP001597475"/>
    </source>
</evidence>
<sequence>MSADAQSTDTQSTYAQALADFRARKDAHFRAGNGPLPDPATFTGLSYYPADETLNFSAPLDMQPQDETAEFTLETSTGEPRVMARYGTVRLPLPGGERTLTVFVPLGEDAPQRAFIPFRDGTSGSETYGAGRYLDAALARRDGQVWVNVDFNLAYHPYCAYGEGWTCPLPPRENWLPDTLRAGERLPDGQPDA</sequence>
<dbReference type="EMBL" id="JBHUMK010000013">
    <property type="protein sequence ID" value="MFD2608611.1"/>
    <property type="molecule type" value="Genomic_DNA"/>
</dbReference>
<dbReference type="RefSeq" id="WP_386843282.1">
    <property type="nucleotide sequence ID" value="NZ_JBHUMK010000013.1"/>
</dbReference>
<accession>A0ABW5P112</accession>
<organism evidence="1 2">
    <name type="scientific">Deinococcus taklimakanensis</name>
    <dbReference type="NCBI Taxonomy" id="536443"/>
    <lineage>
        <taxon>Bacteria</taxon>
        <taxon>Thermotogati</taxon>
        <taxon>Deinococcota</taxon>
        <taxon>Deinococci</taxon>
        <taxon>Deinococcales</taxon>
        <taxon>Deinococcaceae</taxon>
        <taxon>Deinococcus</taxon>
    </lineage>
</organism>
<gene>
    <name evidence="1" type="ORF">ACFSR9_04030</name>
</gene>
<dbReference type="Proteomes" id="UP001597475">
    <property type="component" value="Unassembled WGS sequence"/>
</dbReference>